<dbReference type="GO" id="GO:0003723">
    <property type="term" value="F:RNA binding"/>
    <property type="evidence" value="ECO:0007669"/>
    <property type="project" value="InterPro"/>
</dbReference>
<evidence type="ECO:0000259" key="1">
    <source>
        <dbReference type="PROSITE" id="PS50921"/>
    </source>
</evidence>
<sequence length="116" mass="12939">MIGRDEQEDQLETLRKEVDQLRQALVSHVLVDQAIGVVTAVGRLHPEQGWGVLKHVSQHTNVKLREVARCLVEWPSSGRLPEVIRRALPAAMEHARAGTDGDHGYDPVEVHCDRPA</sequence>
<dbReference type="PROSITE" id="PS50921">
    <property type="entry name" value="ANTAR"/>
    <property type="match status" value="1"/>
</dbReference>
<dbReference type="Pfam" id="PF03861">
    <property type="entry name" value="ANTAR"/>
    <property type="match status" value="1"/>
</dbReference>
<dbReference type="Gene3D" id="1.10.10.10">
    <property type="entry name" value="Winged helix-like DNA-binding domain superfamily/Winged helix DNA-binding domain"/>
    <property type="match status" value="1"/>
</dbReference>
<protein>
    <submittedName>
        <fullName evidence="2">ANTAR domain-containing protein</fullName>
    </submittedName>
</protein>
<dbReference type="SMART" id="SM01012">
    <property type="entry name" value="ANTAR"/>
    <property type="match status" value="1"/>
</dbReference>
<accession>A0A937JQN0</accession>
<gene>
    <name evidence="2" type="ORF">JK359_33760</name>
</gene>
<organism evidence="2 3">
    <name type="scientific">Streptomyces actinomycinicus</name>
    <dbReference type="NCBI Taxonomy" id="1695166"/>
    <lineage>
        <taxon>Bacteria</taxon>
        <taxon>Bacillati</taxon>
        <taxon>Actinomycetota</taxon>
        <taxon>Actinomycetes</taxon>
        <taxon>Kitasatosporales</taxon>
        <taxon>Streptomycetaceae</taxon>
        <taxon>Streptomyces</taxon>
    </lineage>
</organism>
<dbReference type="RefSeq" id="WP_201843433.1">
    <property type="nucleotide sequence ID" value="NZ_JAERRK010000026.1"/>
</dbReference>
<proteinExistence type="predicted"/>
<dbReference type="SUPFAM" id="SSF52172">
    <property type="entry name" value="CheY-like"/>
    <property type="match status" value="1"/>
</dbReference>
<dbReference type="AlphaFoldDB" id="A0A937JQN0"/>
<dbReference type="Proteomes" id="UP000661858">
    <property type="component" value="Unassembled WGS sequence"/>
</dbReference>
<reference evidence="2" key="1">
    <citation type="submission" date="2021-01" db="EMBL/GenBank/DDBJ databases">
        <title>WGS of actinomycetes isolated from Thailand.</title>
        <authorList>
            <person name="Thawai C."/>
        </authorList>
    </citation>
    <scope>NUCLEOTIDE SEQUENCE</scope>
    <source>
        <strain evidence="2">RCU-197</strain>
    </source>
</reference>
<dbReference type="InterPro" id="IPR036388">
    <property type="entry name" value="WH-like_DNA-bd_sf"/>
</dbReference>
<feature type="domain" description="ANTAR" evidence="1">
    <location>
        <begin position="11"/>
        <end position="72"/>
    </location>
</feature>
<evidence type="ECO:0000313" key="3">
    <source>
        <dbReference type="Proteomes" id="UP000661858"/>
    </source>
</evidence>
<dbReference type="InterPro" id="IPR011006">
    <property type="entry name" value="CheY-like_superfamily"/>
</dbReference>
<dbReference type="EMBL" id="JAERRK010000026">
    <property type="protein sequence ID" value="MBL1086875.1"/>
    <property type="molecule type" value="Genomic_DNA"/>
</dbReference>
<keyword evidence="3" id="KW-1185">Reference proteome</keyword>
<comment type="caution">
    <text evidence="2">The sequence shown here is derived from an EMBL/GenBank/DDBJ whole genome shotgun (WGS) entry which is preliminary data.</text>
</comment>
<dbReference type="InterPro" id="IPR005561">
    <property type="entry name" value="ANTAR"/>
</dbReference>
<evidence type="ECO:0000313" key="2">
    <source>
        <dbReference type="EMBL" id="MBL1086875.1"/>
    </source>
</evidence>
<name>A0A937JQN0_9ACTN</name>